<dbReference type="GO" id="GO:0050567">
    <property type="term" value="F:glutaminyl-tRNA synthase (glutamine-hydrolyzing) activity"/>
    <property type="evidence" value="ECO:0007669"/>
    <property type="project" value="UniProtKB-UniRule"/>
</dbReference>
<sequence length="486" mass="54113">MKGSGVNVKIGLEIHVQLSNAGSKLFCGCDSEYRSYKPNTNVCPVCLGLPGALPVPSRRPIVLALAASIALGCRVPRNIIFTRKHYFYPDLPKNYQITQFEKAGGAPVCMGGLLEYLDTDDWSWERVRIRRINLEEDPGKTYYEGSILTSRYALVDYNRSGVPLLEIVTEPDIPSPRHARMLVDYLLLTLEYIGATNPRLEGVFRVDANISIAGGERVEVKNIGSTQDVEKALKFEISRQRLIVEKGGRVERETRHWDAERGMTKPLRVKEEEADYLYFPDPDLPPVEITEAMLAEAEKLASRTPGTVYREIESMGVRREIAWSITSTLPAARLFLEAVKLGADPGIAARLVGVDLKGELKEVGKDLYSPGNWPPPESIVVLSNLIAKGDYTYDSIKGLVVPKLAANPEADVRSLLPEKVEDIESLVEDVLNREKQAVQDYLAGKKKALNYLVGQVMRAAKGRALDPRQAREILLRRLSAIKEEDS</sequence>
<dbReference type="EC" id="6.3.5.-" evidence="9"/>
<keyword evidence="6 9" id="KW-0648">Protein biosynthesis</keyword>
<evidence type="ECO:0000256" key="4">
    <source>
        <dbReference type="ARBA" id="ARBA00022741"/>
    </source>
</evidence>
<accession>U3TGS9</accession>
<evidence type="ECO:0000256" key="6">
    <source>
        <dbReference type="ARBA" id="ARBA00022917"/>
    </source>
</evidence>
<keyword evidence="12" id="KW-1185">Reference proteome</keyword>
<dbReference type="PANTHER" id="PTHR11659">
    <property type="entry name" value="GLUTAMYL-TRNA GLN AMIDOTRANSFERASE SUBUNIT B MITOCHONDRIAL AND PROKARYOTIC PET112-RELATED"/>
    <property type="match status" value="1"/>
</dbReference>
<keyword evidence="11" id="KW-0808">Transferase</keyword>
<evidence type="ECO:0000256" key="3">
    <source>
        <dbReference type="ARBA" id="ARBA00022598"/>
    </source>
</evidence>
<dbReference type="PANTHER" id="PTHR11659:SF0">
    <property type="entry name" value="GLUTAMYL-TRNA(GLN) AMIDOTRANSFERASE SUBUNIT B, MITOCHONDRIAL"/>
    <property type="match status" value="1"/>
</dbReference>
<name>U3TGS9_9CREN</name>
<dbReference type="RefSeq" id="WP_022541816.1">
    <property type="nucleotide sequence ID" value="NC_022521.1"/>
</dbReference>
<evidence type="ECO:0000256" key="8">
    <source>
        <dbReference type="ARBA" id="ARBA00047913"/>
    </source>
</evidence>
<dbReference type="GO" id="GO:0070681">
    <property type="term" value="P:glutaminyl-tRNAGln biosynthesis via transamidation"/>
    <property type="evidence" value="ECO:0007669"/>
    <property type="project" value="TreeGrafter"/>
</dbReference>
<dbReference type="InterPro" id="IPR003789">
    <property type="entry name" value="Asn/Gln_tRNA_amidoTrase-B-like"/>
</dbReference>
<dbReference type="STRING" id="1198449.ACAM_1075"/>
<dbReference type="GO" id="GO:0016740">
    <property type="term" value="F:transferase activity"/>
    <property type="evidence" value="ECO:0007669"/>
    <property type="project" value="UniProtKB-KW"/>
</dbReference>
<comment type="similarity">
    <text evidence="1 9">Belongs to the GatB/GatE family. GatB subfamily.</text>
</comment>
<evidence type="ECO:0000313" key="11">
    <source>
        <dbReference type="EMBL" id="BAN90544.1"/>
    </source>
</evidence>
<dbReference type="NCBIfam" id="TIGR00133">
    <property type="entry name" value="gatB"/>
    <property type="match status" value="1"/>
</dbReference>
<evidence type="ECO:0000256" key="1">
    <source>
        <dbReference type="ARBA" id="ARBA00005306"/>
    </source>
</evidence>
<dbReference type="Gene3D" id="1.10.10.410">
    <property type="match status" value="1"/>
</dbReference>
<evidence type="ECO:0000256" key="7">
    <source>
        <dbReference type="ARBA" id="ARBA00047380"/>
    </source>
</evidence>
<dbReference type="InterPro" id="IPR004413">
    <property type="entry name" value="GatB"/>
</dbReference>
<keyword evidence="5 9" id="KW-0067">ATP-binding</keyword>
<evidence type="ECO:0000256" key="5">
    <source>
        <dbReference type="ARBA" id="ARBA00022840"/>
    </source>
</evidence>
<dbReference type="InterPro" id="IPR023168">
    <property type="entry name" value="GatB_Yqey_C_2"/>
</dbReference>
<dbReference type="SUPFAM" id="SSF55931">
    <property type="entry name" value="Glutamine synthetase/guanido kinase"/>
    <property type="match status" value="1"/>
</dbReference>
<dbReference type="InterPro" id="IPR017959">
    <property type="entry name" value="Asn/Gln-tRNA_amidoTrfase_suB/E"/>
</dbReference>
<dbReference type="SMART" id="SM00845">
    <property type="entry name" value="GatB_Yqey"/>
    <property type="match status" value="1"/>
</dbReference>
<comment type="function">
    <text evidence="9">Allows the formation of correctly charged Asn-tRNA(Asn) or Gln-tRNA(Gln) through the transamidation of misacylated Asp-tRNA(Asn) or Glu-tRNA(Gln) in organisms which lack either or both of asparaginyl-tRNA or glutaminyl-tRNA synthetases. The reaction takes place in the presence of glutamine and ATP through an activated phospho-Asp-tRNA(Asn) or phospho-Glu-tRNA(Gln).</text>
</comment>
<feature type="domain" description="Asn/Gln amidotransferase" evidence="10">
    <location>
        <begin position="333"/>
        <end position="478"/>
    </location>
</feature>
<proteinExistence type="inferred from homology"/>
<gene>
    <name evidence="9 11" type="primary">gatB</name>
    <name evidence="11" type="ORF">ACAM_1075</name>
</gene>
<dbReference type="GO" id="GO:0005524">
    <property type="term" value="F:ATP binding"/>
    <property type="evidence" value="ECO:0007669"/>
    <property type="project" value="UniProtKB-KW"/>
</dbReference>
<evidence type="ECO:0000313" key="12">
    <source>
        <dbReference type="Proteomes" id="UP000016887"/>
    </source>
</evidence>
<dbReference type="eggNOG" id="arCOG01718">
    <property type="taxonomic scope" value="Archaea"/>
</dbReference>
<dbReference type="Proteomes" id="UP000016887">
    <property type="component" value="Chromosome"/>
</dbReference>
<dbReference type="Pfam" id="PF02934">
    <property type="entry name" value="GatB_N"/>
    <property type="match status" value="1"/>
</dbReference>
<comment type="catalytic activity">
    <reaction evidence="8 9">
        <text>L-glutamyl-tRNA(Gln) + L-glutamine + ATP + H2O = L-glutaminyl-tRNA(Gln) + L-glutamate + ADP + phosphate + H(+)</text>
        <dbReference type="Rhea" id="RHEA:17521"/>
        <dbReference type="Rhea" id="RHEA-COMP:9681"/>
        <dbReference type="Rhea" id="RHEA-COMP:9684"/>
        <dbReference type="ChEBI" id="CHEBI:15377"/>
        <dbReference type="ChEBI" id="CHEBI:15378"/>
        <dbReference type="ChEBI" id="CHEBI:29985"/>
        <dbReference type="ChEBI" id="CHEBI:30616"/>
        <dbReference type="ChEBI" id="CHEBI:43474"/>
        <dbReference type="ChEBI" id="CHEBI:58359"/>
        <dbReference type="ChEBI" id="CHEBI:78520"/>
        <dbReference type="ChEBI" id="CHEBI:78521"/>
        <dbReference type="ChEBI" id="CHEBI:456216"/>
    </reaction>
</comment>
<dbReference type="InterPro" id="IPR014746">
    <property type="entry name" value="Gln_synth/guanido_kin_cat_dom"/>
</dbReference>
<keyword evidence="3 9" id="KW-0436">Ligase</keyword>
<dbReference type="HAMAP" id="MF_00121">
    <property type="entry name" value="GatB"/>
    <property type="match status" value="1"/>
</dbReference>
<comment type="subunit">
    <text evidence="9">Heterotrimer of A, B and C subunits.</text>
</comment>
<keyword evidence="4 9" id="KW-0547">Nucleotide-binding</keyword>
<evidence type="ECO:0000259" key="10">
    <source>
        <dbReference type="SMART" id="SM00845"/>
    </source>
</evidence>
<comment type="catalytic activity">
    <reaction evidence="7 9">
        <text>L-aspartyl-tRNA(Asn) + L-glutamine + ATP + H2O = L-asparaginyl-tRNA(Asn) + L-glutamate + ADP + phosphate + 2 H(+)</text>
        <dbReference type="Rhea" id="RHEA:14513"/>
        <dbReference type="Rhea" id="RHEA-COMP:9674"/>
        <dbReference type="Rhea" id="RHEA-COMP:9677"/>
        <dbReference type="ChEBI" id="CHEBI:15377"/>
        <dbReference type="ChEBI" id="CHEBI:15378"/>
        <dbReference type="ChEBI" id="CHEBI:29985"/>
        <dbReference type="ChEBI" id="CHEBI:30616"/>
        <dbReference type="ChEBI" id="CHEBI:43474"/>
        <dbReference type="ChEBI" id="CHEBI:58359"/>
        <dbReference type="ChEBI" id="CHEBI:78515"/>
        <dbReference type="ChEBI" id="CHEBI:78516"/>
        <dbReference type="ChEBI" id="CHEBI:456216"/>
    </reaction>
</comment>
<organism evidence="11 12">
    <name type="scientific">Aeropyrum camini SY1 = JCM 12091</name>
    <dbReference type="NCBI Taxonomy" id="1198449"/>
    <lineage>
        <taxon>Archaea</taxon>
        <taxon>Thermoproteota</taxon>
        <taxon>Thermoprotei</taxon>
        <taxon>Desulfurococcales</taxon>
        <taxon>Desulfurococcaceae</taxon>
        <taxon>Aeropyrum</taxon>
    </lineage>
</organism>
<dbReference type="KEGG" id="acj:ACAM_1075"/>
<reference evidence="11 12" key="1">
    <citation type="journal article" date="2013" name="Appl. Environ. Microbiol.">
        <title>Variation of the Virus-Related Elements within Syntenic Genomes of the Hyperthermophilic Archaeon Aeropyrum.</title>
        <authorList>
            <person name="Daifuku T."/>
            <person name="Yoshida T."/>
            <person name="Kitamura T."/>
            <person name="Kawaichi S."/>
            <person name="Inoue T."/>
            <person name="Nomura K."/>
            <person name="Yoshida Y."/>
            <person name="Kuno S."/>
            <person name="Sako Y."/>
        </authorList>
    </citation>
    <scope>NUCLEOTIDE SEQUENCE [LARGE SCALE GENOMIC DNA]</scope>
    <source>
        <strain evidence="11 12">SY1</strain>
    </source>
</reference>
<dbReference type="PATRIC" id="fig|1198449.6.peg.1086"/>
<dbReference type="InterPro" id="IPR006075">
    <property type="entry name" value="Asn/Gln-tRNA_Trfase_suB/E_cat"/>
</dbReference>
<dbReference type="EMBL" id="AP012489">
    <property type="protein sequence ID" value="BAN90544.1"/>
    <property type="molecule type" value="Genomic_DNA"/>
</dbReference>
<dbReference type="NCBIfam" id="NF004012">
    <property type="entry name" value="PRK05477.1-2"/>
    <property type="match status" value="1"/>
</dbReference>
<dbReference type="GO" id="GO:0006412">
    <property type="term" value="P:translation"/>
    <property type="evidence" value="ECO:0007669"/>
    <property type="project" value="UniProtKB-UniRule"/>
</dbReference>
<protein>
    <recommendedName>
        <fullName evidence="2 9">Aspartyl/glutamyl-tRNA(Asn/Gln) amidotransferase subunit B</fullName>
        <shortName evidence="9">Asp/Glu-ADT subunit B</shortName>
        <ecNumber evidence="9">6.3.5.-</ecNumber>
    </recommendedName>
</protein>
<evidence type="ECO:0000256" key="2">
    <source>
        <dbReference type="ARBA" id="ARBA00016923"/>
    </source>
</evidence>
<dbReference type="FunFam" id="1.10.10.410:FF:000001">
    <property type="entry name" value="Aspartyl/glutamyl-tRNA(Asn/Gln) amidotransferase subunit B"/>
    <property type="match status" value="1"/>
</dbReference>
<evidence type="ECO:0000256" key="9">
    <source>
        <dbReference type="HAMAP-Rule" id="MF_00121"/>
    </source>
</evidence>
<dbReference type="AlphaFoldDB" id="U3TGS9"/>
<dbReference type="PROSITE" id="PS01234">
    <property type="entry name" value="GATB"/>
    <property type="match status" value="1"/>
</dbReference>
<dbReference type="Pfam" id="PF02637">
    <property type="entry name" value="GatB_Yqey"/>
    <property type="match status" value="1"/>
</dbReference>
<dbReference type="InterPro" id="IPR017958">
    <property type="entry name" value="Gln-tRNA_amidoTrfase_suB_CS"/>
</dbReference>
<dbReference type="SUPFAM" id="SSF89095">
    <property type="entry name" value="GatB/YqeY motif"/>
    <property type="match status" value="1"/>
</dbReference>
<dbReference type="GO" id="GO:0050566">
    <property type="term" value="F:asparaginyl-tRNA synthase (glutamine-hydrolyzing) activity"/>
    <property type="evidence" value="ECO:0007669"/>
    <property type="project" value="RHEA"/>
</dbReference>
<dbReference type="GeneID" id="17110972"/>
<dbReference type="InterPro" id="IPR018027">
    <property type="entry name" value="Asn/Gln_amidotransferase"/>
</dbReference>